<dbReference type="EMBL" id="LAZR01066047">
    <property type="protein sequence ID" value="KKK54331.1"/>
    <property type="molecule type" value="Genomic_DNA"/>
</dbReference>
<gene>
    <name evidence="2" type="ORF">LCGC14_3085800</name>
</gene>
<dbReference type="AlphaFoldDB" id="A0A0F8Z2I6"/>
<organism evidence="2">
    <name type="scientific">marine sediment metagenome</name>
    <dbReference type="NCBI Taxonomy" id="412755"/>
    <lineage>
        <taxon>unclassified sequences</taxon>
        <taxon>metagenomes</taxon>
        <taxon>ecological metagenomes</taxon>
    </lineage>
</organism>
<reference evidence="2" key="1">
    <citation type="journal article" date="2015" name="Nature">
        <title>Complex archaea that bridge the gap between prokaryotes and eukaryotes.</title>
        <authorList>
            <person name="Spang A."/>
            <person name="Saw J.H."/>
            <person name="Jorgensen S.L."/>
            <person name="Zaremba-Niedzwiedzka K."/>
            <person name="Martijn J."/>
            <person name="Lind A.E."/>
            <person name="van Eijk R."/>
            <person name="Schleper C."/>
            <person name="Guy L."/>
            <person name="Ettema T.J."/>
        </authorList>
    </citation>
    <scope>NUCLEOTIDE SEQUENCE</scope>
</reference>
<sequence length="182" mass="20325">MAEMHQEPKRPHAAPPKEKPTIAELEAMIEDGAEPHIAPDGEVTVEHPKVHRLEDVLASPPSDAAPVAWRFRSKNQRGWNYISSKPCLGKHPDDVFETQALYAHPEDAPGFDPFKEEPPTDADEPPWKGWFSCEDCNGWFCGQPTCYESGDEVCNGCAFCRAQKDAPEIPMADQDELEDIAR</sequence>
<name>A0A0F8Z2I6_9ZZZZ</name>
<feature type="non-terminal residue" evidence="2">
    <location>
        <position position="182"/>
    </location>
</feature>
<evidence type="ECO:0000256" key="1">
    <source>
        <dbReference type="SAM" id="MobiDB-lite"/>
    </source>
</evidence>
<comment type="caution">
    <text evidence="2">The sequence shown here is derived from an EMBL/GenBank/DDBJ whole genome shotgun (WGS) entry which is preliminary data.</text>
</comment>
<proteinExistence type="predicted"/>
<feature type="region of interest" description="Disordered" evidence="1">
    <location>
        <begin position="1"/>
        <end position="21"/>
    </location>
</feature>
<accession>A0A0F8Z2I6</accession>
<evidence type="ECO:0000313" key="2">
    <source>
        <dbReference type="EMBL" id="KKK54331.1"/>
    </source>
</evidence>
<protein>
    <submittedName>
        <fullName evidence="2">Uncharacterized protein</fullName>
    </submittedName>
</protein>